<dbReference type="InterPro" id="IPR010987">
    <property type="entry name" value="Glutathione-S-Trfase_C-like"/>
</dbReference>
<gene>
    <name evidence="3" type="ORF">QNA08_03755</name>
</gene>
<dbReference type="InterPro" id="IPR040079">
    <property type="entry name" value="Glutathione_S-Trfase"/>
</dbReference>
<dbReference type="Pfam" id="PF00043">
    <property type="entry name" value="GST_C"/>
    <property type="match status" value="1"/>
</dbReference>
<dbReference type="SUPFAM" id="SSF47616">
    <property type="entry name" value="GST C-terminal domain-like"/>
    <property type="match status" value="1"/>
</dbReference>
<evidence type="ECO:0000259" key="1">
    <source>
        <dbReference type="PROSITE" id="PS50404"/>
    </source>
</evidence>
<dbReference type="PROSITE" id="PS50404">
    <property type="entry name" value="GST_NTER"/>
    <property type="match status" value="1"/>
</dbReference>
<keyword evidence="4" id="KW-1185">Reference proteome</keyword>
<dbReference type="EC" id="2.5.1.18" evidence="3"/>
<dbReference type="PANTHER" id="PTHR44051:SF2">
    <property type="entry name" value="HYPOTHETICAL GLUTATHIONE S-TRANSFERASE LIKE PROTEIN"/>
    <property type="match status" value="1"/>
</dbReference>
<dbReference type="SUPFAM" id="SSF52833">
    <property type="entry name" value="Thioredoxin-like"/>
    <property type="match status" value="1"/>
</dbReference>
<dbReference type="Proteomes" id="UP001321492">
    <property type="component" value="Unassembled WGS sequence"/>
</dbReference>
<evidence type="ECO:0000313" key="3">
    <source>
        <dbReference type="EMBL" id="MDJ1157352.1"/>
    </source>
</evidence>
<proteinExistence type="predicted"/>
<name>A0ABT7AD91_9HYPH</name>
<dbReference type="EMBL" id="JASJEV010000002">
    <property type="protein sequence ID" value="MDJ1157352.1"/>
    <property type="molecule type" value="Genomic_DNA"/>
</dbReference>
<dbReference type="InterPro" id="IPR036282">
    <property type="entry name" value="Glutathione-S-Trfase_C_sf"/>
</dbReference>
<dbReference type="SFLD" id="SFLDG00358">
    <property type="entry name" value="Main_(cytGST)"/>
    <property type="match status" value="1"/>
</dbReference>
<dbReference type="Gene3D" id="1.20.1050.10">
    <property type="match status" value="1"/>
</dbReference>
<dbReference type="Pfam" id="PF13409">
    <property type="entry name" value="GST_N_2"/>
    <property type="match status" value="1"/>
</dbReference>
<feature type="domain" description="GST N-terminal" evidence="1">
    <location>
        <begin position="2"/>
        <end position="84"/>
    </location>
</feature>
<dbReference type="GO" id="GO:0004364">
    <property type="term" value="F:glutathione transferase activity"/>
    <property type="evidence" value="ECO:0007669"/>
    <property type="project" value="UniProtKB-EC"/>
</dbReference>
<feature type="domain" description="GST C-terminal" evidence="2">
    <location>
        <begin position="87"/>
        <end position="210"/>
    </location>
</feature>
<sequence>MAEYRLHCMGESGNAYKAALMLALAGCDWEAHWVDYFNGETRGEAFRERLNELGEVPVLEHGGRRLSQSGAILTYLAERTGRFGGRDEDEKLEILRWILFDNHKFTSYFATLRFQIGIQKTGETPVTEFLRGRVLGAFGIVEKHLATRPFILGERPTIADISMVGYLYYPEETGIDRTAFPQINAWAGRIAALPGWAHPYDLMPRKATSPA</sequence>
<keyword evidence="3" id="KW-0808">Transferase</keyword>
<evidence type="ECO:0000259" key="2">
    <source>
        <dbReference type="PROSITE" id="PS50405"/>
    </source>
</evidence>
<dbReference type="InterPro" id="IPR004046">
    <property type="entry name" value="GST_C"/>
</dbReference>
<dbReference type="CDD" id="cd03056">
    <property type="entry name" value="GST_N_4"/>
    <property type="match status" value="1"/>
</dbReference>
<organism evidence="3 4">
    <name type="scientific">Chelatococcus albus</name>
    <dbReference type="NCBI Taxonomy" id="3047466"/>
    <lineage>
        <taxon>Bacteria</taxon>
        <taxon>Pseudomonadati</taxon>
        <taxon>Pseudomonadota</taxon>
        <taxon>Alphaproteobacteria</taxon>
        <taxon>Hyphomicrobiales</taxon>
        <taxon>Chelatococcaceae</taxon>
        <taxon>Chelatococcus</taxon>
    </lineage>
</organism>
<dbReference type="Gene3D" id="3.40.30.10">
    <property type="entry name" value="Glutaredoxin"/>
    <property type="match status" value="1"/>
</dbReference>
<dbReference type="PANTHER" id="PTHR44051">
    <property type="entry name" value="GLUTATHIONE S-TRANSFERASE-RELATED"/>
    <property type="match status" value="1"/>
</dbReference>
<dbReference type="InterPro" id="IPR004045">
    <property type="entry name" value="Glutathione_S-Trfase_N"/>
</dbReference>
<accession>A0ABT7AD91</accession>
<dbReference type="PROSITE" id="PS50405">
    <property type="entry name" value="GST_CTER"/>
    <property type="match status" value="1"/>
</dbReference>
<dbReference type="InterPro" id="IPR036249">
    <property type="entry name" value="Thioredoxin-like_sf"/>
</dbReference>
<protein>
    <submittedName>
        <fullName evidence="3">Glutathione S-transferase</fullName>
        <ecNumber evidence="3">2.5.1.18</ecNumber>
    </submittedName>
</protein>
<dbReference type="RefSeq" id="WP_283739354.1">
    <property type="nucleotide sequence ID" value="NZ_JASJEV010000002.1"/>
</dbReference>
<reference evidence="3 4" key="1">
    <citation type="submission" date="2023-05" db="EMBL/GenBank/DDBJ databases">
        <title>Chelatococcus sp. nov., a moderately thermophilic bacterium isolated from hot spring microbial mat.</title>
        <authorList>
            <person name="Hu C.-J."/>
            <person name="Li W.-J."/>
        </authorList>
    </citation>
    <scope>NUCLEOTIDE SEQUENCE [LARGE SCALE GENOMIC DNA]</scope>
    <source>
        <strain evidence="3 4">SYSU G07232</strain>
    </source>
</reference>
<evidence type="ECO:0000313" key="4">
    <source>
        <dbReference type="Proteomes" id="UP001321492"/>
    </source>
</evidence>
<dbReference type="SFLD" id="SFLDS00019">
    <property type="entry name" value="Glutathione_Transferase_(cytos"/>
    <property type="match status" value="1"/>
</dbReference>
<comment type="caution">
    <text evidence="3">The sequence shown here is derived from an EMBL/GenBank/DDBJ whole genome shotgun (WGS) entry which is preliminary data.</text>
</comment>